<keyword evidence="1" id="KW-1133">Transmembrane helix</keyword>
<accession>A0A7M2X4B3</accession>
<organism evidence="2 3">
    <name type="scientific">Humisphaera borealis</name>
    <dbReference type="NCBI Taxonomy" id="2807512"/>
    <lineage>
        <taxon>Bacteria</taxon>
        <taxon>Pseudomonadati</taxon>
        <taxon>Planctomycetota</taxon>
        <taxon>Phycisphaerae</taxon>
        <taxon>Tepidisphaerales</taxon>
        <taxon>Tepidisphaeraceae</taxon>
        <taxon>Humisphaera</taxon>
    </lineage>
</organism>
<keyword evidence="1" id="KW-0472">Membrane</keyword>
<gene>
    <name evidence="2" type="ORF">IPV69_11815</name>
</gene>
<dbReference type="AlphaFoldDB" id="A0A7M2X4B3"/>
<name>A0A7M2X4B3_9BACT</name>
<proteinExistence type="predicted"/>
<dbReference type="InterPro" id="IPR045584">
    <property type="entry name" value="Pilin-like"/>
</dbReference>
<dbReference type="KEGG" id="hbs:IPV69_11815"/>
<dbReference type="EMBL" id="CP063458">
    <property type="protein sequence ID" value="QOV92578.1"/>
    <property type="molecule type" value="Genomic_DNA"/>
</dbReference>
<feature type="transmembrane region" description="Helical" evidence="1">
    <location>
        <begin position="30"/>
        <end position="51"/>
    </location>
</feature>
<dbReference type="Proteomes" id="UP000593765">
    <property type="component" value="Chromosome"/>
</dbReference>
<dbReference type="SUPFAM" id="SSF54523">
    <property type="entry name" value="Pili subunits"/>
    <property type="match status" value="1"/>
</dbReference>
<sequence length="225" mass="24883">MRRRRQLLAERVLISGSTHASARARGAFTLLEMLTTVAMLVIVLGLMVSLARDVRERSAQALTETILRQLDTMMTQYADRNQGRVPEVTAFPPPGAVAPESAFEARPGSRPATSPARVGDQRPLLLRAALANSRDTVRALRAESPQSDTMMSGLPVSVFDVSLVRDAWGSPIVFMSQMHPWIGTAPRDKPYFFLSAGPDRDYLSRDDNLYSYEELIGGITHRRGE</sequence>
<evidence type="ECO:0000256" key="1">
    <source>
        <dbReference type="SAM" id="Phobius"/>
    </source>
</evidence>
<protein>
    <submittedName>
        <fullName evidence="2">Type II secretion system protein</fullName>
    </submittedName>
</protein>
<keyword evidence="1" id="KW-0812">Transmembrane</keyword>
<evidence type="ECO:0000313" key="2">
    <source>
        <dbReference type="EMBL" id="QOV92578.1"/>
    </source>
</evidence>
<reference evidence="2 3" key="1">
    <citation type="submission" date="2020-10" db="EMBL/GenBank/DDBJ databases">
        <title>Wide distribution of Phycisphaera-like planctomycetes from WD2101 soil group in peatlands and genome analysis of the first cultivated representative.</title>
        <authorList>
            <person name="Dedysh S.N."/>
            <person name="Beletsky A.V."/>
            <person name="Ivanova A."/>
            <person name="Kulichevskaya I.S."/>
            <person name="Suzina N.E."/>
            <person name="Philippov D.A."/>
            <person name="Rakitin A.L."/>
            <person name="Mardanov A.V."/>
            <person name="Ravin N.V."/>
        </authorList>
    </citation>
    <scope>NUCLEOTIDE SEQUENCE [LARGE SCALE GENOMIC DNA]</scope>
    <source>
        <strain evidence="2 3">M1803</strain>
    </source>
</reference>
<keyword evidence="3" id="KW-1185">Reference proteome</keyword>
<evidence type="ECO:0000313" key="3">
    <source>
        <dbReference type="Proteomes" id="UP000593765"/>
    </source>
</evidence>